<accession>A0A239M9X2</accession>
<evidence type="ECO:0000259" key="1">
    <source>
        <dbReference type="Pfam" id="PF04480"/>
    </source>
</evidence>
<feature type="domain" description="DUF559" evidence="1">
    <location>
        <begin position="212"/>
        <end position="292"/>
    </location>
</feature>
<keyword evidence="3" id="KW-1185">Reference proteome</keyword>
<dbReference type="Pfam" id="PF04480">
    <property type="entry name" value="DUF559"/>
    <property type="match status" value="1"/>
</dbReference>
<dbReference type="Gene3D" id="3.40.960.10">
    <property type="entry name" value="VSR Endonuclease"/>
    <property type="match status" value="1"/>
</dbReference>
<reference evidence="2 3" key="1">
    <citation type="submission" date="2017-06" db="EMBL/GenBank/DDBJ databases">
        <authorList>
            <person name="Kim H.J."/>
            <person name="Triplett B.A."/>
        </authorList>
    </citation>
    <scope>NUCLEOTIDE SEQUENCE [LARGE SCALE GENOMIC DNA]</scope>
    <source>
        <strain evidence="2 3">CGMCC 4.5593</strain>
    </source>
</reference>
<evidence type="ECO:0000313" key="3">
    <source>
        <dbReference type="Proteomes" id="UP000198362"/>
    </source>
</evidence>
<proteinExistence type="predicted"/>
<dbReference type="AlphaFoldDB" id="A0A239M9X2"/>
<dbReference type="Proteomes" id="UP000198362">
    <property type="component" value="Unassembled WGS sequence"/>
</dbReference>
<organism evidence="2 3">
    <name type="scientific">Asanoa hainanensis</name>
    <dbReference type="NCBI Taxonomy" id="560556"/>
    <lineage>
        <taxon>Bacteria</taxon>
        <taxon>Bacillati</taxon>
        <taxon>Actinomycetota</taxon>
        <taxon>Actinomycetes</taxon>
        <taxon>Micromonosporales</taxon>
        <taxon>Micromonosporaceae</taxon>
        <taxon>Asanoa</taxon>
    </lineage>
</organism>
<sequence>MVCWRSPNDMSVPRWALDDGRRTGALVRLLPGVYATSSSVDDPAIRRRAALAYASGQHQPPKRGGEGGGGALSHTSALAVFGLLDGGLVETVHVTVGRQSAARSRGWLIVHHCNEPPQTVARDGFTITRLERSLVDAWPWLPADRRRAPVITAVNGRLTTAQRVGDALAEAPKLAGRVELRRLLAKLAAGCRSGLEIWGDDHVFTAAGMPAFARQVPVRLDSYTTYLDVYHEPTRVNFELDGASVHGGPRQREIDLRRDAALAARGILVVRFSHARLTREPDAVRREVLTILGNREARGRP</sequence>
<gene>
    <name evidence="2" type="ORF">SAMN05421812_105216</name>
</gene>
<protein>
    <recommendedName>
        <fullName evidence="1">DUF559 domain-containing protein</fullName>
    </recommendedName>
</protein>
<evidence type="ECO:0000313" key="2">
    <source>
        <dbReference type="EMBL" id="SNT38794.1"/>
    </source>
</evidence>
<dbReference type="EMBL" id="FZPH01000005">
    <property type="protein sequence ID" value="SNT38794.1"/>
    <property type="molecule type" value="Genomic_DNA"/>
</dbReference>
<name>A0A239M9X2_9ACTN</name>
<dbReference type="InterPro" id="IPR007569">
    <property type="entry name" value="DUF559"/>
</dbReference>